<evidence type="ECO:0000313" key="3">
    <source>
        <dbReference type="Proteomes" id="UP000054564"/>
    </source>
</evidence>
<proteinExistence type="predicted"/>
<organism evidence="2 3">
    <name type="scientific">Puccinia striiformis f. sp. tritici PST-78</name>
    <dbReference type="NCBI Taxonomy" id="1165861"/>
    <lineage>
        <taxon>Eukaryota</taxon>
        <taxon>Fungi</taxon>
        <taxon>Dikarya</taxon>
        <taxon>Basidiomycota</taxon>
        <taxon>Pucciniomycotina</taxon>
        <taxon>Pucciniomycetes</taxon>
        <taxon>Pucciniales</taxon>
        <taxon>Pucciniaceae</taxon>
        <taxon>Puccinia</taxon>
    </lineage>
</organism>
<dbReference type="OrthoDB" id="2500956at2759"/>
<feature type="region of interest" description="Disordered" evidence="1">
    <location>
        <begin position="289"/>
        <end position="331"/>
    </location>
</feature>
<feature type="compositionally biased region" description="Polar residues" evidence="1">
    <location>
        <begin position="143"/>
        <end position="152"/>
    </location>
</feature>
<name>A0A0L0VKH6_9BASI</name>
<feature type="region of interest" description="Disordered" evidence="1">
    <location>
        <begin position="1"/>
        <end position="58"/>
    </location>
</feature>
<feature type="compositionally biased region" description="Polar residues" evidence="1">
    <location>
        <begin position="296"/>
        <end position="323"/>
    </location>
</feature>
<feature type="compositionally biased region" description="Basic residues" evidence="1">
    <location>
        <begin position="107"/>
        <end position="116"/>
    </location>
</feature>
<feature type="region of interest" description="Disordered" evidence="1">
    <location>
        <begin position="88"/>
        <end position="155"/>
    </location>
</feature>
<protein>
    <submittedName>
        <fullName evidence="2">Uncharacterized protein</fullName>
    </submittedName>
</protein>
<dbReference type="Proteomes" id="UP000054564">
    <property type="component" value="Unassembled WGS sequence"/>
</dbReference>
<feature type="compositionally biased region" description="Polar residues" evidence="1">
    <location>
        <begin position="92"/>
        <end position="106"/>
    </location>
</feature>
<reference evidence="3" key="1">
    <citation type="submission" date="2014-03" db="EMBL/GenBank/DDBJ databases">
        <title>The Genome Sequence of Puccinia striiformis f. sp. tritici PST-78.</title>
        <authorList>
            <consortium name="The Broad Institute Genome Sequencing Platform"/>
            <person name="Cuomo C."/>
            <person name="Hulbert S."/>
            <person name="Chen X."/>
            <person name="Walker B."/>
            <person name="Young S.K."/>
            <person name="Zeng Q."/>
            <person name="Gargeya S."/>
            <person name="Fitzgerald M."/>
            <person name="Haas B."/>
            <person name="Abouelleil A."/>
            <person name="Alvarado L."/>
            <person name="Arachchi H.M."/>
            <person name="Berlin A.M."/>
            <person name="Chapman S.B."/>
            <person name="Goldberg J."/>
            <person name="Griggs A."/>
            <person name="Gujja S."/>
            <person name="Hansen M."/>
            <person name="Howarth C."/>
            <person name="Imamovic A."/>
            <person name="Larimer J."/>
            <person name="McCowan C."/>
            <person name="Montmayeur A."/>
            <person name="Murphy C."/>
            <person name="Neiman D."/>
            <person name="Pearson M."/>
            <person name="Priest M."/>
            <person name="Roberts A."/>
            <person name="Saif S."/>
            <person name="Shea T."/>
            <person name="Sisk P."/>
            <person name="Sykes S."/>
            <person name="Wortman J."/>
            <person name="Nusbaum C."/>
            <person name="Birren B."/>
        </authorList>
    </citation>
    <scope>NUCLEOTIDE SEQUENCE [LARGE SCALE GENOMIC DNA]</scope>
    <source>
        <strain evidence="3">race PST-78</strain>
    </source>
</reference>
<accession>A0A0L0VKH6</accession>
<dbReference type="AlphaFoldDB" id="A0A0L0VKH6"/>
<sequence length="345" mass="37889">MQFRFNRVPSYDQGETSNSSSSIHRTTSRDLRKARSTPILRINEGGVTDARNPPRRPSAVSRLNSIAEAVEGPTVLTRPAASTLTLGRAAWPSQSPVSDQASTRHGSFTRKIRHRLSSFGSRTPGVTFPQQGSCPFRADKSKAPSSKPTNLSLIDPTRDVFPSTMRFTASPIRESSAMAMRFTASPIRESSVMAMRFTASPIRESSAMLGCSFRDQSNDMIMEPKSPSYASSMTALKGGFNKAHRFLGRALEGFSDKECDEDAGNDSYDEDEDDLNMLYSNVMVPLEFPDEEDGETTSSSASSTPYEPHFDNNSPKNTISEDQNPGYKQLSSCLSEENPFFVSAI</sequence>
<keyword evidence="3" id="KW-1185">Reference proteome</keyword>
<gene>
    <name evidence="2" type="ORF">PSTG_07187</name>
</gene>
<comment type="caution">
    <text evidence="2">The sequence shown here is derived from an EMBL/GenBank/DDBJ whole genome shotgun (WGS) entry which is preliminary data.</text>
</comment>
<dbReference type="EMBL" id="AJIL01000045">
    <property type="protein sequence ID" value="KNE99469.1"/>
    <property type="molecule type" value="Genomic_DNA"/>
</dbReference>
<evidence type="ECO:0000256" key="1">
    <source>
        <dbReference type="SAM" id="MobiDB-lite"/>
    </source>
</evidence>
<evidence type="ECO:0000313" key="2">
    <source>
        <dbReference type="EMBL" id="KNE99469.1"/>
    </source>
</evidence>
<feature type="compositionally biased region" description="Low complexity" evidence="1">
    <location>
        <begin position="16"/>
        <end position="25"/>
    </location>
</feature>